<dbReference type="GO" id="GO:0045087">
    <property type="term" value="P:innate immune response"/>
    <property type="evidence" value="ECO:0007669"/>
    <property type="project" value="TreeGrafter"/>
</dbReference>
<keyword evidence="1" id="KW-0479">Metal-binding</keyword>
<dbReference type="PANTHER" id="PTHR25462:SF299">
    <property type="entry name" value="E3 UBIQUITIN-PROTEIN LIGASE TRIM56"/>
    <property type="match status" value="1"/>
</dbReference>
<dbReference type="PROSITE" id="PS50119">
    <property type="entry name" value="ZF_BBOX"/>
    <property type="match status" value="1"/>
</dbReference>
<evidence type="ECO:0000256" key="1">
    <source>
        <dbReference type="PROSITE-ProRule" id="PRU00024"/>
    </source>
</evidence>
<dbReference type="InterPro" id="IPR011042">
    <property type="entry name" value="6-blade_b-propeller_TolB-like"/>
</dbReference>
<keyword evidence="1" id="KW-0862">Zinc</keyword>
<dbReference type="GO" id="GO:0061630">
    <property type="term" value="F:ubiquitin protein ligase activity"/>
    <property type="evidence" value="ECO:0007669"/>
    <property type="project" value="TreeGrafter"/>
</dbReference>
<sequence>MAASSSLCGVCTLRHISKPSIVWCTECVEGLCTECQEHHSLSRASRNHDTIPITEYQKLPPDVLSISQYCDKHNEKYQIYCKKHESPCCSICIVESHNECQDIVTLSDVIMNAKTSNTFYEIEQTLAEVLENIKKIRENRQDNLKTLSKDRAIIELKIEEAHTIIKNHLDKMKIDIIKELDEVEKQESKEISQLIKVLEENENDIVESQRKIESIRQHASDLQAFLAMKQLEKDVFLKDVFLQSLVDKHTIKQYSLIYQPNATLQNFVSNVGTFDKVLIETKQHDSILTTSKRKQAQMMVQDAKSKAIEDISLKLHMTINGTGNYIFGCCMLPDNKTIFTNRYSNSLRILNKDGSLECTVKTSHSPYDVECINKDTLVVSSGYSSSTWITIIDIKSKKVNKEIPLDSIIDGIAGTDWGLIYYGGEKGIGMINHQNEPLFTIVREEELDEECYVATFANSIYQTRSSKNCVICYDRKGNIQWTFKKDNVLNYPVGISVDKHGNVFVIGYNSKNVVVISGDGKRHREVLSSKDGLASPRVLHYDRSTNQLLVANTSATAFIYDSI</sequence>
<protein>
    <recommendedName>
        <fullName evidence="3">B box-type domain-containing protein</fullName>
    </recommendedName>
</protein>
<proteinExistence type="predicted"/>
<gene>
    <name evidence="4" type="ORF">MCOR_30194</name>
</gene>
<keyword evidence="5" id="KW-1185">Reference proteome</keyword>
<dbReference type="Gene3D" id="2.120.10.30">
    <property type="entry name" value="TolB, C-terminal domain"/>
    <property type="match status" value="1"/>
</dbReference>
<dbReference type="PANTHER" id="PTHR25462">
    <property type="entry name" value="BONUS, ISOFORM C-RELATED"/>
    <property type="match status" value="1"/>
</dbReference>
<dbReference type="InterPro" id="IPR000315">
    <property type="entry name" value="Znf_B-box"/>
</dbReference>
<dbReference type="Proteomes" id="UP000507470">
    <property type="component" value="Unassembled WGS sequence"/>
</dbReference>
<evidence type="ECO:0000313" key="4">
    <source>
        <dbReference type="EMBL" id="CAC5395528.1"/>
    </source>
</evidence>
<feature type="coiled-coil region" evidence="2">
    <location>
        <begin position="130"/>
        <end position="218"/>
    </location>
</feature>
<evidence type="ECO:0000313" key="5">
    <source>
        <dbReference type="Proteomes" id="UP000507470"/>
    </source>
</evidence>
<dbReference type="GO" id="GO:0060340">
    <property type="term" value="P:positive regulation of type I interferon-mediated signaling pathway"/>
    <property type="evidence" value="ECO:0007669"/>
    <property type="project" value="TreeGrafter"/>
</dbReference>
<evidence type="ECO:0000259" key="3">
    <source>
        <dbReference type="PROSITE" id="PS50119"/>
    </source>
</evidence>
<dbReference type="Gene3D" id="3.30.160.60">
    <property type="entry name" value="Classic Zinc Finger"/>
    <property type="match status" value="1"/>
</dbReference>
<dbReference type="EMBL" id="CACVKT020005542">
    <property type="protein sequence ID" value="CAC5395528.1"/>
    <property type="molecule type" value="Genomic_DNA"/>
</dbReference>
<keyword evidence="1" id="KW-0863">Zinc-finger</keyword>
<dbReference type="SUPFAM" id="SSF101898">
    <property type="entry name" value="NHL repeat"/>
    <property type="match status" value="1"/>
</dbReference>
<evidence type="ECO:0000256" key="2">
    <source>
        <dbReference type="SAM" id="Coils"/>
    </source>
</evidence>
<dbReference type="InterPro" id="IPR015943">
    <property type="entry name" value="WD40/YVTN_repeat-like_dom_sf"/>
</dbReference>
<organism evidence="4 5">
    <name type="scientific">Mytilus coruscus</name>
    <name type="common">Sea mussel</name>
    <dbReference type="NCBI Taxonomy" id="42192"/>
    <lineage>
        <taxon>Eukaryota</taxon>
        <taxon>Metazoa</taxon>
        <taxon>Spiralia</taxon>
        <taxon>Lophotrochozoa</taxon>
        <taxon>Mollusca</taxon>
        <taxon>Bivalvia</taxon>
        <taxon>Autobranchia</taxon>
        <taxon>Pteriomorphia</taxon>
        <taxon>Mytilida</taxon>
        <taxon>Mytiloidea</taxon>
        <taxon>Mytilidae</taxon>
        <taxon>Mytilinae</taxon>
        <taxon>Mytilus</taxon>
    </lineage>
</organism>
<reference evidence="4 5" key="1">
    <citation type="submission" date="2020-06" db="EMBL/GenBank/DDBJ databases">
        <authorList>
            <person name="Li R."/>
            <person name="Bekaert M."/>
        </authorList>
    </citation>
    <scope>NUCLEOTIDE SEQUENCE [LARGE SCALE GENOMIC DNA]</scope>
    <source>
        <strain evidence="5">wild</strain>
    </source>
</reference>
<dbReference type="CDD" id="cd19776">
    <property type="entry name" value="Bbox2_TRIM25_C-IV"/>
    <property type="match status" value="1"/>
</dbReference>
<dbReference type="InterPro" id="IPR047153">
    <property type="entry name" value="TRIM45/56/19-like"/>
</dbReference>
<dbReference type="GO" id="GO:0005654">
    <property type="term" value="C:nucleoplasm"/>
    <property type="evidence" value="ECO:0007669"/>
    <property type="project" value="TreeGrafter"/>
</dbReference>
<dbReference type="OrthoDB" id="6158324at2759"/>
<dbReference type="CDD" id="cd19757">
    <property type="entry name" value="Bbox1"/>
    <property type="match status" value="1"/>
</dbReference>
<dbReference type="SUPFAM" id="SSF57845">
    <property type="entry name" value="B-box zinc-binding domain"/>
    <property type="match status" value="1"/>
</dbReference>
<accession>A0A6J8CGB6</accession>
<dbReference type="GO" id="GO:0008270">
    <property type="term" value="F:zinc ion binding"/>
    <property type="evidence" value="ECO:0007669"/>
    <property type="project" value="UniProtKB-KW"/>
</dbReference>
<dbReference type="AlphaFoldDB" id="A0A6J8CGB6"/>
<keyword evidence="2" id="KW-0175">Coiled coil</keyword>
<dbReference type="Gene3D" id="2.130.10.10">
    <property type="entry name" value="YVTN repeat-like/Quinoprotein amine dehydrogenase"/>
    <property type="match status" value="1"/>
</dbReference>
<feature type="domain" description="B box-type" evidence="3">
    <location>
        <begin position="3"/>
        <end position="53"/>
    </location>
</feature>
<name>A0A6J8CGB6_MYTCO</name>